<dbReference type="AlphaFoldDB" id="T1AWA4"/>
<dbReference type="SUPFAM" id="SSF52540">
    <property type="entry name" value="P-loop containing nucleoside triphosphate hydrolases"/>
    <property type="match status" value="1"/>
</dbReference>
<dbReference type="GO" id="GO:0051301">
    <property type="term" value="P:cell division"/>
    <property type="evidence" value="ECO:0007669"/>
    <property type="project" value="UniProtKB-KW"/>
</dbReference>
<keyword evidence="1" id="KW-0067">ATP-binding</keyword>
<sequence length="62" mass="6756">DTSWGIVQLLLQINHRGTTVLVATHNREIVDLCRQRVIAVEGGRIVRDEAQGQYLEGGAAAS</sequence>
<accession>T1AWA4</accession>
<protein>
    <submittedName>
        <fullName evidence="1">Cell division ATP-binding protein FtsE</fullName>
    </submittedName>
</protein>
<organism evidence="1">
    <name type="scientific">mine drainage metagenome</name>
    <dbReference type="NCBI Taxonomy" id="410659"/>
    <lineage>
        <taxon>unclassified sequences</taxon>
        <taxon>metagenomes</taxon>
        <taxon>ecological metagenomes</taxon>
    </lineage>
</organism>
<reference evidence="1" key="1">
    <citation type="submission" date="2013-08" db="EMBL/GenBank/DDBJ databases">
        <authorList>
            <person name="Mendez C."/>
            <person name="Richter M."/>
            <person name="Ferrer M."/>
            <person name="Sanchez J."/>
        </authorList>
    </citation>
    <scope>NUCLEOTIDE SEQUENCE</scope>
</reference>
<gene>
    <name evidence="1" type="ORF">B1B_06556</name>
</gene>
<dbReference type="InterPro" id="IPR027417">
    <property type="entry name" value="P-loop_NTPase"/>
</dbReference>
<dbReference type="GO" id="GO:0005524">
    <property type="term" value="F:ATP binding"/>
    <property type="evidence" value="ECO:0007669"/>
    <property type="project" value="UniProtKB-KW"/>
</dbReference>
<keyword evidence="1" id="KW-0547">Nucleotide-binding</keyword>
<comment type="caution">
    <text evidence="1">The sequence shown here is derived from an EMBL/GenBank/DDBJ whole genome shotgun (WGS) entry which is preliminary data.</text>
</comment>
<dbReference type="EMBL" id="AUZY01004142">
    <property type="protein sequence ID" value="EQD64911.1"/>
    <property type="molecule type" value="Genomic_DNA"/>
</dbReference>
<keyword evidence="1" id="KW-0132">Cell division</keyword>
<dbReference type="Gene3D" id="3.40.50.300">
    <property type="entry name" value="P-loop containing nucleotide triphosphate hydrolases"/>
    <property type="match status" value="1"/>
</dbReference>
<evidence type="ECO:0000313" key="1">
    <source>
        <dbReference type="EMBL" id="EQD64911.1"/>
    </source>
</evidence>
<name>T1AWA4_9ZZZZ</name>
<proteinExistence type="predicted"/>
<keyword evidence="1" id="KW-0131">Cell cycle</keyword>
<reference evidence="1" key="2">
    <citation type="journal article" date="2014" name="ISME J.">
        <title>Microbial stratification in low pH oxic and suboxic macroscopic growths along an acid mine drainage.</title>
        <authorList>
            <person name="Mendez-Garcia C."/>
            <person name="Mesa V."/>
            <person name="Sprenger R.R."/>
            <person name="Richter M."/>
            <person name="Diez M.S."/>
            <person name="Solano J."/>
            <person name="Bargiela R."/>
            <person name="Golyshina O.V."/>
            <person name="Manteca A."/>
            <person name="Ramos J.L."/>
            <person name="Gallego J.R."/>
            <person name="Llorente I."/>
            <person name="Martins Dos Santos V.A."/>
            <person name="Jensen O.N."/>
            <person name="Pelaez A.I."/>
            <person name="Sanchez J."/>
            <person name="Ferrer M."/>
        </authorList>
    </citation>
    <scope>NUCLEOTIDE SEQUENCE</scope>
</reference>
<feature type="non-terminal residue" evidence="1">
    <location>
        <position position="1"/>
    </location>
</feature>